<dbReference type="PANTHER" id="PTHR43096:SF36">
    <property type="entry name" value="CHAPERONE PROTEIN DNAJ 1, MITOCHONDRIAL"/>
    <property type="match status" value="1"/>
</dbReference>
<comment type="caution">
    <text evidence="2">The sequence shown here is derived from an EMBL/GenBank/DDBJ whole genome shotgun (WGS) entry which is preliminary data.</text>
</comment>
<evidence type="ECO:0000313" key="2">
    <source>
        <dbReference type="EMBL" id="KAF4400152.1"/>
    </source>
</evidence>
<dbReference type="CDD" id="cd10747">
    <property type="entry name" value="DnaJ_C"/>
    <property type="match status" value="1"/>
</dbReference>
<sequence length="190" mass="21049">MPKKFRIIWRCLRFLDKLDRLWDDTMPSGGDASLAFRKYTIFSRRCVTTEEAKLCLSVPYNVRIDSGDTIRVPGAGNTGGQGSEPGTLYIKLKVAKDPIFARDGADVYVDSNISFTQVPRLRCSGHFTANMTLLAILGGKVEVPTLSGKTQLFTYSSLLVIIGFSDTYGSSAWTSSNTKRQRTSKARPSY</sequence>
<dbReference type="InterPro" id="IPR008971">
    <property type="entry name" value="HSP40/DnaJ_pept-bd"/>
</dbReference>
<protein>
    <recommendedName>
        <fullName evidence="1">Chaperone DnaJ C-terminal domain-containing protein</fullName>
    </recommendedName>
</protein>
<proteinExistence type="predicted"/>
<dbReference type="GO" id="GO:0042026">
    <property type="term" value="P:protein refolding"/>
    <property type="evidence" value="ECO:0007669"/>
    <property type="project" value="TreeGrafter"/>
</dbReference>
<dbReference type="GO" id="GO:0005737">
    <property type="term" value="C:cytoplasm"/>
    <property type="evidence" value="ECO:0007669"/>
    <property type="project" value="TreeGrafter"/>
</dbReference>
<gene>
    <name evidence="2" type="ORF">G4B88_019361</name>
</gene>
<organism evidence="2 3">
    <name type="scientific">Cannabis sativa</name>
    <name type="common">Hemp</name>
    <name type="synonym">Marijuana</name>
    <dbReference type="NCBI Taxonomy" id="3483"/>
    <lineage>
        <taxon>Eukaryota</taxon>
        <taxon>Viridiplantae</taxon>
        <taxon>Streptophyta</taxon>
        <taxon>Embryophyta</taxon>
        <taxon>Tracheophyta</taxon>
        <taxon>Spermatophyta</taxon>
        <taxon>Magnoliopsida</taxon>
        <taxon>eudicotyledons</taxon>
        <taxon>Gunneridae</taxon>
        <taxon>Pentapetalae</taxon>
        <taxon>rosids</taxon>
        <taxon>fabids</taxon>
        <taxon>Rosales</taxon>
        <taxon>Cannabaceae</taxon>
        <taxon>Cannabis</taxon>
    </lineage>
</organism>
<dbReference type="PANTHER" id="PTHR43096">
    <property type="entry name" value="DNAJ HOMOLOG 1, MITOCHONDRIAL-RELATED"/>
    <property type="match status" value="1"/>
</dbReference>
<name>A0A7J6HXZ4_CANSA</name>
<dbReference type="Pfam" id="PF01556">
    <property type="entry name" value="DnaJ_C"/>
    <property type="match status" value="1"/>
</dbReference>
<dbReference type="SUPFAM" id="SSF49493">
    <property type="entry name" value="HSP40/DnaJ peptide-binding domain"/>
    <property type="match status" value="1"/>
</dbReference>
<dbReference type="InterPro" id="IPR002939">
    <property type="entry name" value="DnaJ_C"/>
</dbReference>
<feature type="domain" description="Chaperone DnaJ C-terminal" evidence="1">
    <location>
        <begin position="50"/>
        <end position="152"/>
    </location>
</feature>
<evidence type="ECO:0000259" key="1">
    <source>
        <dbReference type="Pfam" id="PF01556"/>
    </source>
</evidence>
<dbReference type="AlphaFoldDB" id="A0A7J6HXZ4"/>
<keyword evidence="3" id="KW-1185">Reference proteome</keyword>
<accession>A0A7J6HXZ4</accession>
<dbReference type="EMBL" id="JAATIQ010000019">
    <property type="protein sequence ID" value="KAF4400152.1"/>
    <property type="molecule type" value="Genomic_DNA"/>
</dbReference>
<evidence type="ECO:0000313" key="3">
    <source>
        <dbReference type="Proteomes" id="UP000583929"/>
    </source>
</evidence>
<dbReference type="GO" id="GO:0051082">
    <property type="term" value="F:unfolded protein binding"/>
    <property type="evidence" value="ECO:0007669"/>
    <property type="project" value="InterPro"/>
</dbReference>
<dbReference type="Proteomes" id="UP000583929">
    <property type="component" value="Unassembled WGS sequence"/>
</dbReference>
<dbReference type="Gene3D" id="2.60.260.20">
    <property type="entry name" value="Urease metallochaperone UreE, N-terminal domain"/>
    <property type="match status" value="1"/>
</dbReference>
<reference evidence="2 3" key="1">
    <citation type="journal article" date="2020" name="bioRxiv">
        <title>Sequence and annotation of 42 cannabis genomes reveals extensive copy number variation in cannabinoid synthesis and pathogen resistance genes.</title>
        <authorList>
            <person name="Mckernan K.J."/>
            <person name="Helbert Y."/>
            <person name="Kane L.T."/>
            <person name="Ebling H."/>
            <person name="Zhang L."/>
            <person name="Liu B."/>
            <person name="Eaton Z."/>
            <person name="Mclaughlin S."/>
            <person name="Kingan S."/>
            <person name="Baybayan P."/>
            <person name="Concepcion G."/>
            <person name="Jordan M."/>
            <person name="Riva A."/>
            <person name="Barbazuk W."/>
            <person name="Harkins T."/>
        </authorList>
    </citation>
    <scope>NUCLEOTIDE SEQUENCE [LARGE SCALE GENOMIC DNA]</scope>
    <source>
        <strain evidence="3">cv. Jamaican Lion 4</strain>
        <tissue evidence="2">Leaf</tissue>
    </source>
</reference>